<accession>A0A640SPM3</accession>
<keyword evidence="2" id="KW-1185">Reference proteome</keyword>
<dbReference type="RefSeq" id="WP_190143520.1">
    <property type="nucleotide sequence ID" value="NZ_BLIO01000001.1"/>
</dbReference>
<protein>
    <recommendedName>
        <fullName evidence="3">CYTH domain-containing protein</fullName>
    </recommendedName>
</protein>
<dbReference type="EMBL" id="BLIO01000001">
    <property type="protein sequence ID" value="GFE13403.1"/>
    <property type="molecule type" value="Genomic_DNA"/>
</dbReference>
<sequence>MADALKNADVEVKISMFGEAADSACRTLGLEADDGKGLTIYFWDKPWTGGDDIRLPLSEAGVVIRLRKAAKGDADDLTVKLRPCVLDALPADWQASRDGKDWEFKIEEDWTGRNRAWAASLKVEDDFDRPTTEDGDVDGDRDSRRPRLTRDQQELLASVEITDDDLDDLVPLGPVQAIKWKPSRRDLIHPLTAEFWSVGPDLRLLELSLRAHPAEASSAQDLLERTLLDLGLQPPSPQTSKTRSVLTALARAHLEV</sequence>
<dbReference type="Proteomes" id="UP000430079">
    <property type="component" value="Unassembled WGS sequence"/>
</dbReference>
<organism evidence="1 2">
    <name type="scientific">Streptomyces glebosus</name>
    <dbReference type="NCBI Taxonomy" id="249580"/>
    <lineage>
        <taxon>Bacteria</taxon>
        <taxon>Bacillati</taxon>
        <taxon>Actinomycetota</taxon>
        <taxon>Actinomycetes</taxon>
        <taxon>Kitasatosporales</taxon>
        <taxon>Streptomycetaceae</taxon>
        <taxon>Streptomyces</taxon>
    </lineage>
</organism>
<reference evidence="1 2" key="1">
    <citation type="submission" date="2019-12" db="EMBL/GenBank/DDBJ databases">
        <title>Whole genome shotgun sequence of Streptomyces hygroscopicus subsp. glebosus NBRC 13786.</title>
        <authorList>
            <person name="Ichikawa N."/>
            <person name="Kimura A."/>
            <person name="Kitahashi Y."/>
            <person name="Komaki H."/>
            <person name="Tamura T."/>
        </authorList>
    </citation>
    <scope>NUCLEOTIDE SEQUENCE [LARGE SCALE GENOMIC DNA]</scope>
    <source>
        <strain evidence="1 2">NBRC 13786</strain>
    </source>
</reference>
<evidence type="ECO:0000313" key="2">
    <source>
        <dbReference type="Proteomes" id="UP000430079"/>
    </source>
</evidence>
<evidence type="ECO:0008006" key="3">
    <source>
        <dbReference type="Google" id="ProtNLM"/>
    </source>
</evidence>
<proteinExistence type="predicted"/>
<comment type="caution">
    <text evidence="1">The sequence shown here is derived from an EMBL/GenBank/DDBJ whole genome shotgun (WGS) entry which is preliminary data.</text>
</comment>
<name>A0A640SPM3_9ACTN</name>
<dbReference type="AlphaFoldDB" id="A0A640SPM3"/>
<evidence type="ECO:0000313" key="1">
    <source>
        <dbReference type="EMBL" id="GFE13403.1"/>
    </source>
</evidence>
<gene>
    <name evidence="1" type="ORF">Sgleb_14500</name>
</gene>